<name>R0KTB0_NOSB1</name>
<evidence type="ECO:0000256" key="1">
    <source>
        <dbReference type="SAM" id="Phobius"/>
    </source>
</evidence>
<dbReference type="Proteomes" id="UP000016927">
    <property type="component" value="Unassembled WGS sequence"/>
</dbReference>
<organism evidence="2 3">
    <name type="scientific">Nosema bombycis (strain CQ1 / CVCC 102059)</name>
    <name type="common">Microsporidian parasite</name>
    <name type="synonym">Pebrine of silkworm</name>
    <dbReference type="NCBI Taxonomy" id="578461"/>
    <lineage>
        <taxon>Eukaryota</taxon>
        <taxon>Fungi</taxon>
        <taxon>Fungi incertae sedis</taxon>
        <taxon>Microsporidia</taxon>
        <taxon>Nosematidae</taxon>
        <taxon>Nosema</taxon>
    </lineage>
</organism>
<evidence type="ECO:0000313" key="2">
    <source>
        <dbReference type="EMBL" id="EOB14046.1"/>
    </source>
</evidence>
<dbReference type="VEuPathDB" id="MicrosporidiaDB:NBO_41g0022"/>
<dbReference type="AlphaFoldDB" id="R0KTB0"/>
<dbReference type="EMBL" id="KB908949">
    <property type="protein sequence ID" value="EOB14046.1"/>
    <property type="molecule type" value="Genomic_DNA"/>
</dbReference>
<dbReference type="HOGENOM" id="CLU_2590357_0_0_1"/>
<feature type="transmembrane region" description="Helical" evidence="1">
    <location>
        <begin position="6"/>
        <end position="28"/>
    </location>
</feature>
<keyword evidence="1" id="KW-0812">Transmembrane</keyword>
<gene>
    <name evidence="2" type="ORF">NBO_41g0022</name>
</gene>
<keyword evidence="1" id="KW-1133">Transmembrane helix</keyword>
<keyword evidence="1" id="KW-0472">Membrane</keyword>
<sequence>MSNKNPFISISFLFIDPFILCPSFISILISPIHHLCFYAFYCPYFTAPISPFPYPPSLPTSLLNPPPHYLIPPYLSPPSHIPIFNSSPVIQLSPFPP</sequence>
<keyword evidence="3" id="KW-1185">Reference proteome</keyword>
<evidence type="ECO:0000313" key="3">
    <source>
        <dbReference type="Proteomes" id="UP000016927"/>
    </source>
</evidence>
<protein>
    <submittedName>
        <fullName evidence="2">Uncharacterized protein</fullName>
    </submittedName>
</protein>
<accession>R0KTB0</accession>
<proteinExistence type="predicted"/>
<reference evidence="2 3" key="1">
    <citation type="journal article" date="2013" name="BMC Genomics">
        <title>Comparative genomics of parasitic silkworm microsporidia reveal an association between genome expansion and host adaptation.</title>
        <authorList>
            <person name="Pan G."/>
            <person name="Xu J."/>
            <person name="Li T."/>
            <person name="Xia Q."/>
            <person name="Liu S.L."/>
            <person name="Zhang G."/>
            <person name="Li S."/>
            <person name="Li C."/>
            <person name="Liu H."/>
            <person name="Yang L."/>
            <person name="Liu T."/>
            <person name="Zhang X."/>
            <person name="Wu Z."/>
            <person name="Fan W."/>
            <person name="Dang X."/>
            <person name="Xiang H."/>
            <person name="Tao M."/>
            <person name="Li Y."/>
            <person name="Hu J."/>
            <person name="Li Z."/>
            <person name="Lin L."/>
            <person name="Luo J."/>
            <person name="Geng L."/>
            <person name="Wang L."/>
            <person name="Long M."/>
            <person name="Wan Y."/>
            <person name="He N."/>
            <person name="Zhang Z."/>
            <person name="Lu C."/>
            <person name="Keeling P.J."/>
            <person name="Wang J."/>
            <person name="Xiang Z."/>
            <person name="Zhou Z."/>
        </authorList>
    </citation>
    <scope>NUCLEOTIDE SEQUENCE [LARGE SCALE GENOMIC DNA]</scope>
    <source>
        <strain evidence="3">CQ1 / CVCC 102059</strain>
    </source>
</reference>